<organism evidence="1 2">
    <name type="scientific">Hansschlegelia zhihuaiae</name>
    <dbReference type="NCBI Taxonomy" id="405005"/>
    <lineage>
        <taxon>Bacteria</taxon>
        <taxon>Pseudomonadati</taxon>
        <taxon>Pseudomonadota</taxon>
        <taxon>Alphaproteobacteria</taxon>
        <taxon>Hyphomicrobiales</taxon>
        <taxon>Methylopilaceae</taxon>
        <taxon>Hansschlegelia</taxon>
    </lineage>
</organism>
<dbReference type="GO" id="GO:0008168">
    <property type="term" value="F:methyltransferase activity"/>
    <property type="evidence" value="ECO:0007669"/>
    <property type="project" value="UniProtKB-KW"/>
</dbReference>
<keyword evidence="1" id="KW-0808">Transferase</keyword>
<dbReference type="SUPFAM" id="SSF53335">
    <property type="entry name" value="S-adenosyl-L-methionine-dependent methyltransferases"/>
    <property type="match status" value="1"/>
</dbReference>
<dbReference type="EMBL" id="RYFI01000004">
    <property type="protein sequence ID" value="RXF74473.1"/>
    <property type="molecule type" value="Genomic_DNA"/>
</dbReference>
<keyword evidence="2" id="KW-1185">Reference proteome</keyword>
<dbReference type="OrthoDB" id="7567573at2"/>
<sequence length="291" mass="31651">MVASHDKRWKLAHARIFSDFTPVSVRADGASIYDFLGVGTAAKFRKGWDAHCVAAGREVTPRLPPPNEHYFDWVLLLESVVRAKGAFRMGELGAGWGAWIVRGAAAARQRPSIGKVELFAVEADKTHYEWMLHHMEANGLDPAEHHLLHGAVAASSGTVKFPVVADPAENYGASTRAVTAGTPFVVVEAYTIADILDRCSGPLDFLHIDMQGAEYETIPKSIDLLSGKVKRIMIGTHISDELHNALAESFAQAGWTERMNFQRASTADSELGPIKLGDGLIAVDNPRAEDL</sequence>
<dbReference type="InterPro" id="IPR029063">
    <property type="entry name" value="SAM-dependent_MTases_sf"/>
</dbReference>
<dbReference type="NCBIfam" id="TIGR01444">
    <property type="entry name" value="fkbM_fam"/>
    <property type="match status" value="1"/>
</dbReference>
<dbReference type="Gene3D" id="3.40.50.150">
    <property type="entry name" value="Vaccinia Virus protein VP39"/>
    <property type="match status" value="1"/>
</dbReference>
<dbReference type="AlphaFoldDB" id="A0A4Q0MLQ1"/>
<dbReference type="Proteomes" id="UP000289708">
    <property type="component" value="Unassembled WGS sequence"/>
</dbReference>
<proteinExistence type="predicted"/>
<gene>
    <name evidence="1" type="ORF">EK403_06605</name>
</gene>
<accession>A0A4Q0MLQ1</accession>
<evidence type="ECO:0000313" key="2">
    <source>
        <dbReference type="Proteomes" id="UP000289708"/>
    </source>
</evidence>
<reference evidence="1 2" key="1">
    <citation type="submission" date="2018-12" db="EMBL/GenBank/DDBJ databases">
        <title>bacterium Hansschlegelia zhihuaiae S113.</title>
        <authorList>
            <person name="He J."/>
        </authorList>
    </citation>
    <scope>NUCLEOTIDE SEQUENCE [LARGE SCALE GENOMIC DNA]</scope>
    <source>
        <strain evidence="1 2">S 113</strain>
    </source>
</reference>
<dbReference type="InterPro" id="IPR006342">
    <property type="entry name" value="FkbM_mtfrase"/>
</dbReference>
<name>A0A4Q0MLQ1_9HYPH</name>
<comment type="caution">
    <text evidence="1">The sequence shown here is derived from an EMBL/GenBank/DDBJ whole genome shotgun (WGS) entry which is preliminary data.</text>
</comment>
<evidence type="ECO:0000313" key="1">
    <source>
        <dbReference type="EMBL" id="RXF74473.1"/>
    </source>
</evidence>
<keyword evidence="1" id="KW-0489">Methyltransferase</keyword>
<dbReference type="GO" id="GO:0032259">
    <property type="term" value="P:methylation"/>
    <property type="evidence" value="ECO:0007669"/>
    <property type="project" value="UniProtKB-KW"/>
</dbReference>
<protein>
    <submittedName>
        <fullName evidence="1">FkbM family methyltransferase</fullName>
    </submittedName>
</protein>